<evidence type="ECO:0000313" key="2">
    <source>
        <dbReference type="Proteomes" id="UP000076532"/>
    </source>
</evidence>
<accession>A0A167XK44</accession>
<sequence length="100" mass="11334">MDEHPASAQCSVLKPQSALIVADTLRRYRRAIPPAPKPGLRTRAITSLGGRWMEGMFTGCCNVRPYDLRMERVDQCCNHTYVYCMYIIANTLTYAVTFLS</sequence>
<organism evidence="1 2">
    <name type="scientific">Athelia psychrophila</name>
    <dbReference type="NCBI Taxonomy" id="1759441"/>
    <lineage>
        <taxon>Eukaryota</taxon>
        <taxon>Fungi</taxon>
        <taxon>Dikarya</taxon>
        <taxon>Basidiomycota</taxon>
        <taxon>Agaricomycotina</taxon>
        <taxon>Agaricomycetes</taxon>
        <taxon>Agaricomycetidae</taxon>
        <taxon>Atheliales</taxon>
        <taxon>Atheliaceae</taxon>
        <taxon>Athelia</taxon>
    </lineage>
</organism>
<dbReference type="AlphaFoldDB" id="A0A167XK44"/>
<dbReference type="Proteomes" id="UP000076532">
    <property type="component" value="Unassembled WGS sequence"/>
</dbReference>
<proteinExistence type="predicted"/>
<dbReference type="EMBL" id="KV417756">
    <property type="protein sequence ID" value="KZP07301.1"/>
    <property type="molecule type" value="Genomic_DNA"/>
</dbReference>
<keyword evidence="2" id="KW-1185">Reference proteome</keyword>
<evidence type="ECO:0000313" key="1">
    <source>
        <dbReference type="EMBL" id="KZP07301.1"/>
    </source>
</evidence>
<gene>
    <name evidence="1" type="ORF">FIBSPDRAFT_875710</name>
</gene>
<protein>
    <submittedName>
        <fullName evidence="1">Uncharacterized protein</fullName>
    </submittedName>
</protein>
<name>A0A167XK44_9AGAM</name>
<reference evidence="1 2" key="1">
    <citation type="journal article" date="2016" name="Mol. Biol. Evol.">
        <title>Comparative Genomics of Early-Diverging Mushroom-Forming Fungi Provides Insights into the Origins of Lignocellulose Decay Capabilities.</title>
        <authorList>
            <person name="Nagy L.G."/>
            <person name="Riley R."/>
            <person name="Tritt A."/>
            <person name="Adam C."/>
            <person name="Daum C."/>
            <person name="Floudas D."/>
            <person name="Sun H."/>
            <person name="Yadav J.S."/>
            <person name="Pangilinan J."/>
            <person name="Larsson K.H."/>
            <person name="Matsuura K."/>
            <person name="Barry K."/>
            <person name="Labutti K."/>
            <person name="Kuo R."/>
            <person name="Ohm R.A."/>
            <person name="Bhattacharya S.S."/>
            <person name="Shirouzu T."/>
            <person name="Yoshinaga Y."/>
            <person name="Martin F.M."/>
            <person name="Grigoriev I.V."/>
            <person name="Hibbett D.S."/>
        </authorList>
    </citation>
    <scope>NUCLEOTIDE SEQUENCE [LARGE SCALE GENOMIC DNA]</scope>
    <source>
        <strain evidence="1 2">CBS 109695</strain>
    </source>
</reference>